<accession>A0ABW9XFL5</accession>
<dbReference type="EMBL" id="JAAAPO010000004">
    <property type="protein sequence ID" value="NBC37301.1"/>
    <property type="molecule type" value="Genomic_DNA"/>
</dbReference>
<dbReference type="CDD" id="cd07344">
    <property type="entry name" value="M48_yhfN_like"/>
    <property type="match status" value="1"/>
</dbReference>
<evidence type="ECO:0000313" key="2">
    <source>
        <dbReference type="EMBL" id="NBC37301.1"/>
    </source>
</evidence>
<organism evidence="2 3">
    <name type="scientific">Novosphingobium ovatum</name>
    <dbReference type="NCBI Taxonomy" id="1908523"/>
    <lineage>
        <taxon>Bacteria</taxon>
        <taxon>Pseudomonadati</taxon>
        <taxon>Pseudomonadota</taxon>
        <taxon>Alphaproteobacteria</taxon>
        <taxon>Sphingomonadales</taxon>
        <taxon>Sphingomonadaceae</taxon>
        <taxon>Novosphingobium</taxon>
    </lineage>
</organism>
<dbReference type="Pfam" id="PF01863">
    <property type="entry name" value="YgjP-like"/>
    <property type="match status" value="1"/>
</dbReference>
<reference evidence="3" key="1">
    <citation type="submission" date="2020-01" db="EMBL/GenBank/DDBJ databases">
        <title>Sphingomonas sp. strain CSW-10.</title>
        <authorList>
            <person name="Chen W.-M."/>
        </authorList>
    </citation>
    <scope>NUCLEOTIDE SEQUENCE [LARGE SCALE GENOMIC DNA]</scope>
    <source>
        <strain evidence="3">FSY-8</strain>
    </source>
</reference>
<keyword evidence="3" id="KW-1185">Reference proteome</keyword>
<dbReference type="Proteomes" id="UP000753724">
    <property type="component" value="Unassembled WGS sequence"/>
</dbReference>
<dbReference type="InterPro" id="IPR053136">
    <property type="entry name" value="UTP_pyrophosphatase-like"/>
</dbReference>
<dbReference type="PANTHER" id="PTHR30399:SF1">
    <property type="entry name" value="UTP PYROPHOSPHATASE"/>
    <property type="match status" value="1"/>
</dbReference>
<dbReference type="RefSeq" id="WP_161719147.1">
    <property type="nucleotide sequence ID" value="NZ_JAAAPO010000004.1"/>
</dbReference>
<proteinExistence type="predicted"/>
<evidence type="ECO:0000259" key="1">
    <source>
        <dbReference type="Pfam" id="PF01863"/>
    </source>
</evidence>
<feature type="domain" description="YgjP-like metallopeptidase" evidence="1">
    <location>
        <begin position="34"/>
        <end position="232"/>
    </location>
</feature>
<dbReference type="Gene3D" id="3.30.2010.10">
    <property type="entry name" value="Metalloproteases ('zincins'), catalytic domain"/>
    <property type="match status" value="1"/>
</dbReference>
<evidence type="ECO:0000313" key="3">
    <source>
        <dbReference type="Proteomes" id="UP000753724"/>
    </source>
</evidence>
<gene>
    <name evidence="2" type="ORF">GTZ99_12120</name>
</gene>
<sequence>MLDWLRRKPQDTPTLAVGGRSLPLAIRRMAQARRMTLRLAPDGSEIRVTMPKWGMTQDALDFARARIDWIEGQLSHARPVQQILPGMQLPFRGRLVTLCHDPAERRVIRLQGDLLMLGGAVESIEPRLARWLKAQARELFAADLADYAARAGVPMPPLALSNARARWGSCSSTGAVRLNWRLVMAPDAVRRSVVAHEVAHLVHFDHSPRFHALLGSLFEGDMGTANSWLKRHGRSLYAHFA</sequence>
<dbReference type="InterPro" id="IPR002725">
    <property type="entry name" value="YgjP-like_metallopeptidase"/>
</dbReference>
<comment type="caution">
    <text evidence="2">The sequence shown here is derived from an EMBL/GenBank/DDBJ whole genome shotgun (WGS) entry which is preliminary data.</text>
</comment>
<dbReference type="PANTHER" id="PTHR30399">
    <property type="entry name" value="UNCHARACTERIZED PROTEIN YGJP"/>
    <property type="match status" value="1"/>
</dbReference>
<name>A0ABW9XFL5_9SPHN</name>
<protein>
    <submittedName>
        <fullName evidence="2">DUF45 domain-containing protein</fullName>
    </submittedName>
</protein>